<organism evidence="1 2">
    <name type="scientific">Cesiribacter andamanensis AMV16</name>
    <dbReference type="NCBI Taxonomy" id="1279009"/>
    <lineage>
        <taxon>Bacteria</taxon>
        <taxon>Pseudomonadati</taxon>
        <taxon>Bacteroidota</taxon>
        <taxon>Cytophagia</taxon>
        <taxon>Cytophagales</taxon>
        <taxon>Cesiribacteraceae</taxon>
        <taxon>Cesiribacter</taxon>
    </lineage>
</organism>
<evidence type="ECO:0000313" key="1">
    <source>
        <dbReference type="EMBL" id="EMR02820.1"/>
    </source>
</evidence>
<gene>
    <name evidence="1" type="ORF">ADICEAN_02028</name>
</gene>
<name>M7NM28_9BACT</name>
<dbReference type="RefSeq" id="WP_009195423.1">
    <property type="nucleotide sequence ID" value="NZ_AODQ01000044.1"/>
</dbReference>
<dbReference type="EMBL" id="AODQ01000044">
    <property type="protein sequence ID" value="EMR02820.1"/>
    <property type="molecule type" value="Genomic_DNA"/>
</dbReference>
<protein>
    <submittedName>
        <fullName evidence="1">Uncharacterized protein</fullName>
    </submittedName>
</protein>
<proteinExistence type="predicted"/>
<reference evidence="1 2" key="1">
    <citation type="journal article" date="2013" name="Genome Announc.">
        <title>Draft Genome Sequence of Cesiribacter andamanensis Strain AMV16T, Isolated from a Soil Sample from a Mud Volcano in the Andaman Islands, India.</title>
        <authorList>
            <person name="Shivaji S."/>
            <person name="Ara S."/>
            <person name="Begum Z."/>
            <person name="Srinivas T.N."/>
            <person name="Singh A."/>
            <person name="Kumar Pinnaka A."/>
        </authorList>
    </citation>
    <scope>NUCLEOTIDE SEQUENCE [LARGE SCALE GENOMIC DNA]</scope>
    <source>
        <strain evidence="1 2">AMV16</strain>
    </source>
</reference>
<evidence type="ECO:0000313" key="2">
    <source>
        <dbReference type="Proteomes" id="UP000011910"/>
    </source>
</evidence>
<dbReference type="STRING" id="1279009.ADICEAN_02028"/>
<dbReference type="eggNOG" id="ENOG50331WY">
    <property type="taxonomic scope" value="Bacteria"/>
</dbReference>
<keyword evidence="2" id="KW-1185">Reference proteome</keyword>
<accession>M7NM28</accession>
<dbReference type="OrthoDB" id="877784at2"/>
<dbReference type="AlphaFoldDB" id="M7NM28"/>
<dbReference type="Gene3D" id="3.40.1000.10">
    <property type="entry name" value="Mog1/PsbP, alpha/beta/alpha sandwich"/>
    <property type="match status" value="1"/>
</dbReference>
<sequence>MKKLPLYILALLPLLLAFSQVPKLVKTKVHDAITVSLPADFTAVGEQELSAKYVSYRKPLALYTNPSKQADFSVNLSVTQWQHFDLPLVKDFYKASLSTLYSDIQWVKDEIQEIRGTNFALFEYVGTVADTEQENTIKQTKPMQVYTYVAYGLVEGKVVVFTFTAPASQQQQWAPVAQAMVESIRLKKTL</sequence>
<dbReference type="Proteomes" id="UP000011910">
    <property type="component" value="Unassembled WGS sequence"/>
</dbReference>
<comment type="caution">
    <text evidence="1">The sequence shown here is derived from an EMBL/GenBank/DDBJ whole genome shotgun (WGS) entry which is preliminary data.</text>
</comment>